<sequence>MQSAQHAKYMNQILMTRALKISLISVSIALAACQKSEPEKPKDEAAKVELIQQDLVAVKQGASVAKTNFTGTMRAVNQSSIQAQVTATAVSVSAQIGQHVNQGQVLVRLNNQDNAARLAQSQANLASAKTQANQAQLMMQRKQRLLNQGFISKVEYEQSKVDYQAQLENVNAQQANVDIARKADQDGIITSPISGVITKRQVEPGQTVAAGTTLFEIVDPNKLEIQAQLPSEMQSALRLGQKIEYSIQGNPNKLNAAISRISPIADQSSRQIEFFAQPASAINSLSIGAFVEGSILGSDSITGQQIPLDTIQNLEDKPFVWVIRQNKIIKVPLTILEQRYSTNTVMVQGLQNSDKVSRVKFTDEQIQQTVSISNN</sequence>
<dbReference type="Pfam" id="PF25973">
    <property type="entry name" value="BSH_CzcB"/>
    <property type="match status" value="1"/>
</dbReference>
<dbReference type="GO" id="GO:0015562">
    <property type="term" value="F:efflux transmembrane transporter activity"/>
    <property type="evidence" value="ECO:0007669"/>
    <property type="project" value="TreeGrafter"/>
</dbReference>
<reference evidence="5 6" key="1">
    <citation type="submission" date="2018-09" db="EMBL/GenBank/DDBJ databases">
        <title>The draft genome of Acinetobacter spp. strains.</title>
        <authorList>
            <person name="Qin J."/>
            <person name="Feng Y."/>
            <person name="Zong Z."/>
        </authorList>
    </citation>
    <scope>NUCLEOTIDE SEQUENCE [LARGE SCALE GENOMIC DNA]</scope>
    <source>
        <strain evidence="5 6">WCHAc060012</strain>
    </source>
</reference>
<evidence type="ECO:0000256" key="1">
    <source>
        <dbReference type="ARBA" id="ARBA00009477"/>
    </source>
</evidence>
<dbReference type="Gene3D" id="1.10.287.470">
    <property type="entry name" value="Helix hairpin bin"/>
    <property type="match status" value="1"/>
</dbReference>
<evidence type="ECO:0000259" key="4">
    <source>
        <dbReference type="Pfam" id="PF25973"/>
    </source>
</evidence>
<evidence type="ECO:0000256" key="3">
    <source>
        <dbReference type="SAM" id="SignalP"/>
    </source>
</evidence>
<dbReference type="PANTHER" id="PTHR30469">
    <property type="entry name" value="MULTIDRUG RESISTANCE PROTEIN MDTA"/>
    <property type="match status" value="1"/>
</dbReference>
<keyword evidence="3" id="KW-0732">Signal</keyword>
<comment type="caution">
    <text evidence="5">The sequence shown here is derived from an EMBL/GenBank/DDBJ whole genome shotgun (WGS) entry which is preliminary data.</text>
</comment>
<feature type="coiled-coil region" evidence="2">
    <location>
        <begin position="118"/>
        <end position="173"/>
    </location>
</feature>
<dbReference type="RefSeq" id="WP_120400899.1">
    <property type="nucleotide sequence ID" value="NZ_RAXV01000001.1"/>
</dbReference>
<dbReference type="InterPro" id="IPR006143">
    <property type="entry name" value="RND_pump_MFP"/>
</dbReference>
<keyword evidence="2" id="KW-0175">Coiled coil</keyword>
<dbReference type="OrthoDB" id="2110899at2"/>
<feature type="chain" id="PRO_5017464610" evidence="3">
    <location>
        <begin position="32"/>
        <end position="375"/>
    </location>
</feature>
<evidence type="ECO:0000313" key="5">
    <source>
        <dbReference type="EMBL" id="RKG34514.1"/>
    </source>
</evidence>
<dbReference type="NCBIfam" id="TIGR01730">
    <property type="entry name" value="RND_mfp"/>
    <property type="match status" value="1"/>
</dbReference>
<evidence type="ECO:0000256" key="2">
    <source>
        <dbReference type="SAM" id="Coils"/>
    </source>
</evidence>
<comment type="similarity">
    <text evidence="1">Belongs to the membrane fusion protein (MFP) (TC 8.A.1) family.</text>
</comment>
<gene>
    <name evidence="5" type="ORF">D7V32_00060</name>
</gene>
<evidence type="ECO:0000313" key="6">
    <source>
        <dbReference type="Proteomes" id="UP000282388"/>
    </source>
</evidence>
<feature type="domain" description="CzcB-like barrel-sandwich hybrid" evidence="4">
    <location>
        <begin position="80"/>
        <end position="219"/>
    </location>
</feature>
<dbReference type="InterPro" id="IPR058647">
    <property type="entry name" value="BSH_CzcB-like"/>
</dbReference>
<keyword evidence="6" id="KW-1185">Reference proteome</keyword>
<dbReference type="SUPFAM" id="SSF111369">
    <property type="entry name" value="HlyD-like secretion proteins"/>
    <property type="match status" value="1"/>
</dbReference>
<dbReference type="AlphaFoldDB" id="A0A3A8EWS2"/>
<accession>A0A3A8EWS2</accession>
<dbReference type="EMBL" id="RAXV01000001">
    <property type="protein sequence ID" value="RKG34514.1"/>
    <property type="molecule type" value="Genomic_DNA"/>
</dbReference>
<dbReference type="Proteomes" id="UP000282388">
    <property type="component" value="Unassembled WGS sequence"/>
</dbReference>
<name>A0A3A8EWS2_9GAMM</name>
<proteinExistence type="inferred from homology"/>
<dbReference type="GO" id="GO:1990281">
    <property type="term" value="C:efflux pump complex"/>
    <property type="evidence" value="ECO:0007669"/>
    <property type="project" value="TreeGrafter"/>
</dbReference>
<dbReference type="Gene3D" id="2.40.30.170">
    <property type="match status" value="1"/>
</dbReference>
<feature type="signal peptide" evidence="3">
    <location>
        <begin position="1"/>
        <end position="31"/>
    </location>
</feature>
<dbReference type="Gene3D" id="2.40.50.100">
    <property type="match status" value="1"/>
</dbReference>
<protein>
    <submittedName>
        <fullName evidence="5">Efflux RND transporter periplasmic adaptor subunit</fullName>
    </submittedName>
</protein>
<organism evidence="5 6">
    <name type="scientific">Acinetobacter tianfuensis</name>
    <dbReference type="NCBI Taxonomy" id="2419603"/>
    <lineage>
        <taxon>Bacteria</taxon>
        <taxon>Pseudomonadati</taxon>
        <taxon>Pseudomonadota</taxon>
        <taxon>Gammaproteobacteria</taxon>
        <taxon>Moraxellales</taxon>
        <taxon>Moraxellaceae</taxon>
        <taxon>Acinetobacter</taxon>
    </lineage>
</organism>